<organism evidence="2 3">
    <name type="scientific">Apostasia shenzhenica</name>
    <dbReference type="NCBI Taxonomy" id="1088818"/>
    <lineage>
        <taxon>Eukaryota</taxon>
        <taxon>Viridiplantae</taxon>
        <taxon>Streptophyta</taxon>
        <taxon>Embryophyta</taxon>
        <taxon>Tracheophyta</taxon>
        <taxon>Spermatophyta</taxon>
        <taxon>Magnoliopsida</taxon>
        <taxon>Liliopsida</taxon>
        <taxon>Asparagales</taxon>
        <taxon>Orchidaceae</taxon>
        <taxon>Apostasioideae</taxon>
        <taxon>Apostasia</taxon>
    </lineage>
</organism>
<feature type="compositionally biased region" description="Low complexity" evidence="1">
    <location>
        <begin position="45"/>
        <end position="61"/>
    </location>
</feature>
<reference evidence="2 3" key="1">
    <citation type="journal article" date="2017" name="Nature">
        <title>The Apostasia genome and the evolution of orchids.</title>
        <authorList>
            <person name="Zhang G.Q."/>
            <person name="Liu K.W."/>
            <person name="Li Z."/>
            <person name="Lohaus R."/>
            <person name="Hsiao Y.Y."/>
            <person name="Niu S.C."/>
            <person name="Wang J.Y."/>
            <person name="Lin Y.C."/>
            <person name="Xu Q."/>
            <person name="Chen L.J."/>
            <person name="Yoshida K."/>
            <person name="Fujiwara S."/>
            <person name="Wang Z.W."/>
            <person name="Zhang Y.Q."/>
            <person name="Mitsuda N."/>
            <person name="Wang M."/>
            <person name="Liu G.H."/>
            <person name="Pecoraro L."/>
            <person name="Huang H.X."/>
            <person name="Xiao X.J."/>
            <person name="Lin M."/>
            <person name="Wu X.Y."/>
            <person name="Wu W.L."/>
            <person name="Chen Y.Y."/>
            <person name="Chang S.B."/>
            <person name="Sakamoto S."/>
            <person name="Ohme-Takagi M."/>
            <person name="Yagi M."/>
            <person name="Zeng S.J."/>
            <person name="Shen C.Y."/>
            <person name="Yeh C.M."/>
            <person name="Luo Y.B."/>
            <person name="Tsai W.C."/>
            <person name="Van de Peer Y."/>
            <person name="Liu Z.J."/>
        </authorList>
    </citation>
    <scope>NUCLEOTIDE SEQUENCE [LARGE SCALE GENOMIC DNA]</scope>
    <source>
        <strain evidence="3">cv. Shenzhen</strain>
        <tissue evidence="2">Stem</tissue>
    </source>
</reference>
<dbReference type="Gene3D" id="3.30.450.50">
    <property type="entry name" value="Longin domain"/>
    <property type="match status" value="1"/>
</dbReference>
<dbReference type="AlphaFoldDB" id="A0A2I0BH07"/>
<feature type="region of interest" description="Disordered" evidence="1">
    <location>
        <begin position="39"/>
        <end position="112"/>
    </location>
</feature>
<gene>
    <name evidence="2" type="primary">VAMP711</name>
    <name evidence="2" type="ORF">AXF42_Ash004560</name>
</gene>
<evidence type="ECO:0000313" key="3">
    <source>
        <dbReference type="Proteomes" id="UP000236161"/>
    </source>
</evidence>
<sequence length="112" mass="11981">MAILYAPAARGSVVLAEFTGTPTNASAIARQILEKIRGHPRLLQAPRTATSSTSSAPTASPCSVWPMTPPASPRHSTGTSWHRRSTSTTADSNRSNTRSDSIRRTFMTIADD</sequence>
<dbReference type="STRING" id="1088818.A0A2I0BH07"/>
<dbReference type="EMBL" id="KZ451883">
    <property type="protein sequence ID" value="PKA67069.1"/>
    <property type="molecule type" value="Genomic_DNA"/>
</dbReference>
<proteinExistence type="predicted"/>
<keyword evidence="3" id="KW-1185">Reference proteome</keyword>
<accession>A0A2I0BH07</accession>
<dbReference type="Proteomes" id="UP000236161">
    <property type="component" value="Unassembled WGS sequence"/>
</dbReference>
<dbReference type="OrthoDB" id="248747at2759"/>
<evidence type="ECO:0000256" key="1">
    <source>
        <dbReference type="SAM" id="MobiDB-lite"/>
    </source>
</evidence>
<feature type="compositionally biased region" description="Polar residues" evidence="1">
    <location>
        <begin position="74"/>
        <end position="99"/>
    </location>
</feature>
<evidence type="ECO:0000313" key="2">
    <source>
        <dbReference type="EMBL" id="PKA67069.1"/>
    </source>
</evidence>
<name>A0A2I0BH07_9ASPA</name>
<protein>
    <submittedName>
        <fullName evidence="2">Vesicle-associated membrane protein 711</fullName>
    </submittedName>
</protein>